<dbReference type="OrthoDB" id="9153011at2"/>
<proteinExistence type="predicted"/>
<protein>
    <recommendedName>
        <fullName evidence="3">CDI immunity protein domain-containing protein</fullName>
    </recommendedName>
</protein>
<dbReference type="AlphaFoldDB" id="A0A158E0P4"/>
<gene>
    <name evidence="1" type="ORF">AWB76_07850</name>
</gene>
<accession>A0A158E0P4</accession>
<dbReference type="Proteomes" id="UP000054624">
    <property type="component" value="Unassembled WGS sequence"/>
</dbReference>
<name>A0A158E0P4_9BURK</name>
<sequence length="129" mass="14975">MDYFKEAFGGFHPLFDQDAALKLALDVIFADHRLDDLISVISFEERVAGIGGEPGWIIEHREEFDEGWPQGSTFRSFVEPEVYPMENPEFYCDDKTFRRYVEAIANVYEVRHPERKQDLDRLKAALSGL</sequence>
<organism evidence="1 2">
    <name type="scientific">Caballeronia temeraria</name>
    <dbReference type="NCBI Taxonomy" id="1777137"/>
    <lineage>
        <taxon>Bacteria</taxon>
        <taxon>Pseudomonadati</taxon>
        <taxon>Pseudomonadota</taxon>
        <taxon>Betaproteobacteria</taxon>
        <taxon>Burkholderiales</taxon>
        <taxon>Burkholderiaceae</taxon>
        <taxon>Caballeronia</taxon>
    </lineage>
</organism>
<dbReference type="EMBL" id="FCOI02000092">
    <property type="protein sequence ID" value="SAL00384.1"/>
    <property type="molecule type" value="Genomic_DNA"/>
</dbReference>
<keyword evidence="2" id="KW-1185">Reference proteome</keyword>
<evidence type="ECO:0000313" key="2">
    <source>
        <dbReference type="Proteomes" id="UP000054624"/>
    </source>
</evidence>
<evidence type="ECO:0000313" key="1">
    <source>
        <dbReference type="EMBL" id="SAL00384.1"/>
    </source>
</evidence>
<evidence type="ECO:0008006" key="3">
    <source>
        <dbReference type="Google" id="ProtNLM"/>
    </source>
</evidence>
<reference evidence="2" key="1">
    <citation type="submission" date="2016-01" db="EMBL/GenBank/DDBJ databases">
        <authorList>
            <person name="Peeters Charlotte."/>
        </authorList>
    </citation>
    <scope>NUCLEOTIDE SEQUENCE [LARGE SCALE GENOMIC DNA]</scope>
</reference>
<dbReference type="RefSeq" id="WP_061165316.1">
    <property type="nucleotide sequence ID" value="NZ_FCOI02000092.1"/>
</dbReference>